<evidence type="ECO:0000259" key="1">
    <source>
        <dbReference type="Pfam" id="PF10105"/>
    </source>
</evidence>
<accession>A0ABY1S6U9</accession>
<organism evidence="2 3">
    <name type="scientific">Caldicellulosiruptor bescii</name>
    <name type="common">Anaerocellum thermophilum</name>
    <dbReference type="NCBI Taxonomy" id="31899"/>
    <lineage>
        <taxon>Bacteria</taxon>
        <taxon>Bacillati</taxon>
        <taxon>Bacillota</taxon>
        <taxon>Bacillota incertae sedis</taxon>
        <taxon>Caldicellulosiruptorales</taxon>
        <taxon>Caldicellulosiruptoraceae</taxon>
        <taxon>Caldicellulosiruptor</taxon>
    </lineage>
</organism>
<dbReference type="EMBL" id="FXXC01000001">
    <property type="protein sequence ID" value="SMR92301.1"/>
    <property type="molecule type" value="Genomic_DNA"/>
</dbReference>
<dbReference type="NCBIfam" id="TIGR03936">
    <property type="entry name" value="sam_1_link_chp"/>
    <property type="match status" value="1"/>
</dbReference>
<keyword evidence="3" id="KW-1185">Reference proteome</keyword>
<protein>
    <submittedName>
        <fullName evidence="2">Radical SAM-linked protein</fullName>
    </submittedName>
</protein>
<gene>
    <name evidence="2" type="ORF">SAMN05216240_0927</name>
</gene>
<dbReference type="Proteomes" id="UP000196803">
    <property type="component" value="Unassembled WGS sequence"/>
</dbReference>
<dbReference type="Pfam" id="PF10105">
    <property type="entry name" value="DUF2344"/>
    <property type="match status" value="1"/>
</dbReference>
<feature type="domain" description="DUF2344" evidence="1">
    <location>
        <begin position="14"/>
        <end position="189"/>
    </location>
</feature>
<reference evidence="2 3" key="1">
    <citation type="submission" date="2017-05" db="EMBL/GenBank/DDBJ databases">
        <authorList>
            <person name="Varghese N."/>
            <person name="Submissions S."/>
        </authorList>
    </citation>
    <scope>NUCLEOTIDE SEQUENCE [LARGE SCALE GENOMIC DNA]</scope>
    <source>
        <strain evidence="2 3">MACB1020</strain>
    </source>
</reference>
<comment type="caution">
    <text evidence="2">The sequence shown here is derived from an EMBL/GenBank/DDBJ whole genome shotgun (WGS) entry which is preliminary data.</text>
</comment>
<dbReference type="InterPro" id="IPR018768">
    <property type="entry name" value="DUF2344"/>
</dbReference>
<sequence>MQLLFEGEFVLANRYRFYFSRDLPAAFISHLDMTRLFERLFRRLNIKLKFTQGFNPHPKIVFILPMPVGLCSKEEIFEVECENELESSIIENLNKILPEGLKMLKVELATDKIQVSDMYYQCFVEAEEEFCKYFDEFMKKSPAIKKEKEGKVTVKKISDFILSYEYEKVAGNIKISFHINVVNGSYIKPEDILREFCQEYNIECRIVKVERVKVNYKRVI</sequence>
<name>A0ABY1S6U9_CALBS</name>
<proteinExistence type="predicted"/>
<evidence type="ECO:0000313" key="3">
    <source>
        <dbReference type="Proteomes" id="UP000196803"/>
    </source>
</evidence>
<evidence type="ECO:0000313" key="2">
    <source>
        <dbReference type="EMBL" id="SMR92301.1"/>
    </source>
</evidence>